<gene>
    <name evidence="1" type="ORF">I6N95_26100</name>
</gene>
<evidence type="ECO:0000313" key="1">
    <source>
        <dbReference type="EMBL" id="MBP1044486.1"/>
    </source>
</evidence>
<dbReference type="Proteomes" id="UP000674938">
    <property type="component" value="Unassembled WGS sequence"/>
</dbReference>
<organism evidence="1 2">
    <name type="scientific">Vagococcus allomyrinae</name>
    <dbReference type="NCBI Taxonomy" id="2794353"/>
    <lineage>
        <taxon>Bacteria</taxon>
        <taxon>Bacillati</taxon>
        <taxon>Bacillota</taxon>
        <taxon>Bacilli</taxon>
        <taxon>Lactobacillales</taxon>
        <taxon>Enterococcaceae</taxon>
        <taxon>Vagococcus</taxon>
    </lineage>
</organism>
<protein>
    <submittedName>
        <fullName evidence="1">Uncharacterized protein</fullName>
    </submittedName>
</protein>
<dbReference type="RefSeq" id="WP_209532990.1">
    <property type="nucleotide sequence ID" value="NZ_JAEEGA010000029.1"/>
</dbReference>
<dbReference type="EMBL" id="JAEEGA010000029">
    <property type="protein sequence ID" value="MBP1044486.1"/>
    <property type="molecule type" value="Genomic_DNA"/>
</dbReference>
<accession>A0A940SYI0</accession>
<name>A0A940SYI0_9ENTE</name>
<keyword evidence="2" id="KW-1185">Reference proteome</keyword>
<sequence>MRKVKIAIDDYTEMKNKLKFLEFYWSELNNKSDFAQSYKYATDVQSFIDREMYDQVSSIKVHSLTKRVSITEENFDLLKKFAYISDDLKRRV</sequence>
<proteinExistence type="predicted"/>
<comment type="caution">
    <text evidence="1">The sequence shown here is derived from an EMBL/GenBank/DDBJ whole genome shotgun (WGS) entry which is preliminary data.</text>
</comment>
<reference evidence="1" key="1">
    <citation type="submission" date="2020-12" db="EMBL/GenBank/DDBJ databases">
        <title>Vagococcus allomyrinae sp. nov. and Enterococcus lavae sp. nov., isolated from the larvae of Allomyrina dichotoma.</title>
        <authorList>
            <person name="Lee S.D."/>
        </authorList>
    </citation>
    <scope>NUCLEOTIDE SEQUENCE</scope>
    <source>
        <strain evidence="1">BWB3-3</strain>
    </source>
</reference>
<dbReference type="AlphaFoldDB" id="A0A940SYI0"/>
<evidence type="ECO:0000313" key="2">
    <source>
        <dbReference type="Proteomes" id="UP000674938"/>
    </source>
</evidence>